<reference evidence="1" key="1">
    <citation type="submission" date="2021-01" db="EMBL/GenBank/DDBJ databases">
        <authorList>
            <consortium name="Genoscope - CEA"/>
            <person name="William W."/>
        </authorList>
    </citation>
    <scope>NUCLEOTIDE SEQUENCE</scope>
</reference>
<gene>
    <name evidence="1" type="ORF">POCTA_138.1.T1650041</name>
</gene>
<organism evidence="1 2">
    <name type="scientific">Paramecium octaurelia</name>
    <dbReference type="NCBI Taxonomy" id="43137"/>
    <lineage>
        <taxon>Eukaryota</taxon>
        <taxon>Sar</taxon>
        <taxon>Alveolata</taxon>
        <taxon>Ciliophora</taxon>
        <taxon>Intramacronucleata</taxon>
        <taxon>Oligohymenophorea</taxon>
        <taxon>Peniculida</taxon>
        <taxon>Parameciidae</taxon>
        <taxon>Paramecium</taxon>
    </lineage>
</organism>
<evidence type="ECO:0000313" key="2">
    <source>
        <dbReference type="Proteomes" id="UP000683925"/>
    </source>
</evidence>
<protein>
    <submittedName>
        <fullName evidence="1">Uncharacterized protein</fullName>
    </submittedName>
</protein>
<dbReference type="AlphaFoldDB" id="A0A8S1YQQ0"/>
<evidence type="ECO:0000313" key="1">
    <source>
        <dbReference type="EMBL" id="CAD8213914.1"/>
    </source>
</evidence>
<sequence length="111" mass="13030">MTQIIPQQSFSLILFICECIYFNSRTSKQKIDIDPIEKFRKKPFLSLRQHPDDKLLNILLLKGQNEFCKFNDQSLTLNLLNLIEAKIQKGSKSLLNKSARNGQYQNQSRWI</sequence>
<name>A0A8S1YQQ0_PAROT</name>
<proteinExistence type="predicted"/>
<comment type="caution">
    <text evidence="1">The sequence shown here is derived from an EMBL/GenBank/DDBJ whole genome shotgun (WGS) entry which is preliminary data.</text>
</comment>
<accession>A0A8S1YQQ0</accession>
<dbReference type="EMBL" id="CAJJDP010000168">
    <property type="protein sequence ID" value="CAD8213914.1"/>
    <property type="molecule type" value="Genomic_DNA"/>
</dbReference>
<keyword evidence="2" id="KW-1185">Reference proteome</keyword>
<dbReference type="Proteomes" id="UP000683925">
    <property type="component" value="Unassembled WGS sequence"/>
</dbReference>